<accession>A0ABP9ZXQ5</accession>
<evidence type="ECO:0000313" key="2">
    <source>
        <dbReference type="Proteomes" id="UP001481413"/>
    </source>
</evidence>
<dbReference type="Proteomes" id="UP001481413">
    <property type="component" value="Unassembled WGS sequence"/>
</dbReference>
<proteinExistence type="predicted"/>
<evidence type="ECO:0008006" key="3">
    <source>
        <dbReference type="Google" id="ProtNLM"/>
    </source>
</evidence>
<organism evidence="1 2">
    <name type="scientific">Thalassolituus maritimus</name>
    <dbReference type="NCBI Taxonomy" id="484498"/>
    <lineage>
        <taxon>Bacteria</taxon>
        <taxon>Pseudomonadati</taxon>
        <taxon>Pseudomonadota</taxon>
        <taxon>Gammaproteobacteria</taxon>
        <taxon>Oceanospirillales</taxon>
        <taxon>Oceanospirillaceae</taxon>
        <taxon>Thalassolituus</taxon>
    </lineage>
</organism>
<reference evidence="1 2" key="1">
    <citation type="submission" date="2024-04" db="EMBL/GenBank/DDBJ databases">
        <title>Draft genome sequence of Thalassolituus maritimus NBRC 116585.</title>
        <authorList>
            <person name="Miyakawa T."/>
            <person name="Kusuya Y."/>
            <person name="Miura T."/>
        </authorList>
    </citation>
    <scope>NUCLEOTIDE SEQUENCE [LARGE SCALE GENOMIC DNA]</scope>
    <source>
        <strain evidence="1 2">5NW40-0001</strain>
    </source>
</reference>
<gene>
    <name evidence="1" type="ORF">NBRC116585_10530</name>
</gene>
<name>A0ABP9ZXQ5_9GAMM</name>
<dbReference type="EMBL" id="BAABWH010000002">
    <property type="protein sequence ID" value="GAA6144936.1"/>
    <property type="molecule type" value="Genomic_DNA"/>
</dbReference>
<sequence length="288" mass="30903">MTSRWLASGLALALVGCGGGSGSGSSNNNPDNFPQQLTYFTLDDYQDVADSLGTDDIAGTWVGVRNITYTDANSSGVDVKRYESRLEFLVIRANDSAPGGYEMASCDTGGFTEIRSVSASDVATTGAGTYDRSADNRLTLTIPETQIATGVSLFSTSEFIRIKETVGAVGSMSWNWGPDQVVTGEVLFCAALHNLETSGRKLSLATTNTEKGNSVLELSTITYPFTERDVYFNDKVNALLHESEDSSDDIIIDVTDEDIYGYEVEFNIPRSDASTDSVVGTISVDVTF</sequence>
<comment type="caution">
    <text evidence="1">The sequence shown here is derived from an EMBL/GenBank/DDBJ whole genome shotgun (WGS) entry which is preliminary data.</text>
</comment>
<evidence type="ECO:0000313" key="1">
    <source>
        <dbReference type="EMBL" id="GAA6144936.1"/>
    </source>
</evidence>
<dbReference type="PROSITE" id="PS51257">
    <property type="entry name" value="PROKAR_LIPOPROTEIN"/>
    <property type="match status" value="1"/>
</dbReference>
<keyword evidence="2" id="KW-1185">Reference proteome</keyword>
<protein>
    <recommendedName>
        <fullName evidence="3">Lipoprotein</fullName>
    </recommendedName>
</protein>